<gene>
    <name evidence="1" type="ORF">Pla163_15940</name>
</gene>
<dbReference type="SUPFAM" id="SSF55729">
    <property type="entry name" value="Acyl-CoA N-acyltransferases (Nat)"/>
    <property type="match status" value="1"/>
</dbReference>
<dbReference type="Proteomes" id="UP000319342">
    <property type="component" value="Chromosome"/>
</dbReference>
<evidence type="ECO:0000313" key="2">
    <source>
        <dbReference type="Proteomes" id="UP000319342"/>
    </source>
</evidence>
<accession>A0A518CZ28</accession>
<dbReference type="RefSeq" id="WP_145186111.1">
    <property type="nucleotide sequence ID" value="NZ_CP036290.1"/>
</dbReference>
<dbReference type="InterPro" id="IPR016181">
    <property type="entry name" value="Acyl_CoA_acyltransferase"/>
</dbReference>
<evidence type="ECO:0008006" key="3">
    <source>
        <dbReference type="Google" id="ProtNLM"/>
    </source>
</evidence>
<evidence type="ECO:0000313" key="1">
    <source>
        <dbReference type="EMBL" id="QDU84484.1"/>
    </source>
</evidence>
<organism evidence="1 2">
    <name type="scientific">Rohdeia mirabilis</name>
    <dbReference type="NCBI Taxonomy" id="2528008"/>
    <lineage>
        <taxon>Bacteria</taxon>
        <taxon>Pseudomonadati</taxon>
        <taxon>Planctomycetota</taxon>
        <taxon>Planctomycetia</taxon>
        <taxon>Planctomycetia incertae sedis</taxon>
        <taxon>Rohdeia</taxon>
    </lineage>
</organism>
<name>A0A518CZ28_9BACT</name>
<protein>
    <recommendedName>
        <fullName evidence="3">N-acetyltransferase domain-containing protein</fullName>
    </recommendedName>
</protein>
<reference evidence="1 2" key="1">
    <citation type="submission" date="2019-02" db="EMBL/GenBank/DDBJ databases">
        <title>Deep-cultivation of Planctomycetes and their phenomic and genomic characterization uncovers novel biology.</title>
        <authorList>
            <person name="Wiegand S."/>
            <person name="Jogler M."/>
            <person name="Boedeker C."/>
            <person name="Pinto D."/>
            <person name="Vollmers J."/>
            <person name="Rivas-Marin E."/>
            <person name="Kohn T."/>
            <person name="Peeters S.H."/>
            <person name="Heuer A."/>
            <person name="Rast P."/>
            <person name="Oberbeckmann S."/>
            <person name="Bunk B."/>
            <person name="Jeske O."/>
            <person name="Meyerdierks A."/>
            <person name="Storesund J.E."/>
            <person name="Kallscheuer N."/>
            <person name="Luecker S."/>
            <person name="Lage O.M."/>
            <person name="Pohl T."/>
            <person name="Merkel B.J."/>
            <person name="Hornburger P."/>
            <person name="Mueller R.-W."/>
            <person name="Bruemmer F."/>
            <person name="Labrenz M."/>
            <person name="Spormann A.M."/>
            <person name="Op den Camp H."/>
            <person name="Overmann J."/>
            <person name="Amann R."/>
            <person name="Jetten M.S.M."/>
            <person name="Mascher T."/>
            <person name="Medema M.H."/>
            <person name="Devos D.P."/>
            <person name="Kaster A.-K."/>
            <person name="Ovreas L."/>
            <person name="Rohde M."/>
            <person name="Galperin M.Y."/>
            <person name="Jogler C."/>
        </authorList>
    </citation>
    <scope>NUCLEOTIDE SEQUENCE [LARGE SCALE GENOMIC DNA]</scope>
    <source>
        <strain evidence="1 2">Pla163</strain>
    </source>
</reference>
<dbReference type="AlphaFoldDB" id="A0A518CZ28"/>
<keyword evidence="2" id="KW-1185">Reference proteome</keyword>
<proteinExistence type="predicted"/>
<dbReference type="EMBL" id="CP036290">
    <property type="protein sequence ID" value="QDU84484.1"/>
    <property type="molecule type" value="Genomic_DNA"/>
</dbReference>
<dbReference type="Gene3D" id="3.40.630.30">
    <property type="match status" value="1"/>
</dbReference>
<dbReference type="OrthoDB" id="266256at2"/>
<sequence length="209" mass="23758">MLSGLRKTASRVRWNVVWDTYDVFVREVRDGDDVFNAPDGYSFHFGTRDDVLGCDVHHTELDATDRAHGAERLGLEHRVVVARFDGTPVFTMWVNPRNLNVPHYVKRQLHPHQVFIYKAFTSPEHRGRKLYQAGMRFVLADLAVRGLTEVVGYAARAKKISRAGLGRLDFRTVGSFKGYGYGRPTLVRESKDLVRAFPIKVARTDLGLT</sequence>